<gene>
    <name evidence="1" type="ORF">FXF68_34715</name>
</gene>
<dbReference type="Proteomes" id="UP000323505">
    <property type="component" value="Unassembled WGS sequence"/>
</dbReference>
<organism evidence="1 2">
    <name type="scientific">Actinomadura decatromicini</name>
    <dbReference type="NCBI Taxonomy" id="2604572"/>
    <lineage>
        <taxon>Bacteria</taxon>
        <taxon>Bacillati</taxon>
        <taxon>Actinomycetota</taxon>
        <taxon>Actinomycetes</taxon>
        <taxon>Streptosporangiales</taxon>
        <taxon>Thermomonosporaceae</taxon>
        <taxon>Actinomadura</taxon>
    </lineage>
</organism>
<evidence type="ECO:0000313" key="1">
    <source>
        <dbReference type="EMBL" id="TYK44601.1"/>
    </source>
</evidence>
<proteinExistence type="predicted"/>
<keyword evidence="2" id="KW-1185">Reference proteome</keyword>
<dbReference type="AlphaFoldDB" id="A0A5D3F8E8"/>
<comment type="caution">
    <text evidence="1">The sequence shown here is derived from an EMBL/GenBank/DDBJ whole genome shotgun (WGS) entry which is preliminary data.</text>
</comment>
<name>A0A5D3F8E8_9ACTN</name>
<reference evidence="1 2" key="1">
    <citation type="submission" date="2019-08" db="EMBL/GenBank/DDBJ databases">
        <title>Actinomadura sp. nov. CYP1-5 isolated from mountain soil.</title>
        <authorList>
            <person name="Songsumanus A."/>
            <person name="Kuncharoen N."/>
            <person name="Kudo T."/>
            <person name="Yuki M."/>
            <person name="Igarashi Y."/>
            <person name="Tanasupawat S."/>
        </authorList>
    </citation>
    <scope>NUCLEOTIDE SEQUENCE [LARGE SCALE GENOMIC DNA]</scope>
    <source>
        <strain evidence="1 2">CYP1-5</strain>
    </source>
</reference>
<sequence length="77" mass="8649">MRLICEAKGTTSVPGLDCDTAYGQLLRRMSDPTREIQYAVVVPSSALKAALRVPQRVRDLLRVAVYEVRDDFTVVMH</sequence>
<protein>
    <submittedName>
        <fullName evidence="1">Uncharacterized protein</fullName>
    </submittedName>
</protein>
<evidence type="ECO:0000313" key="2">
    <source>
        <dbReference type="Proteomes" id="UP000323505"/>
    </source>
</evidence>
<accession>A0A5D3F8E8</accession>
<dbReference type="EMBL" id="VSRQ01000008">
    <property type="protein sequence ID" value="TYK44601.1"/>
    <property type="molecule type" value="Genomic_DNA"/>
</dbReference>